<accession>V2YT83</accession>
<dbReference type="SUPFAM" id="SSF53335">
    <property type="entry name" value="S-adenosyl-L-methionine-dependent methyltransferases"/>
    <property type="match status" value="1"/>
</dbReference>
<dbReference type="Pfam" id="PF10294">
    <property type="entry name" value="Methyltransf_16"/>
    <property type="match status" value="1"/>
</dbReference>
<evidence type="ECO:0000313" key="3">
    <source>
        <dbReference type="Proteomes" id="UP000017559"/>
    </source>
</evidence>
<dbReference type="PANTHER" id="PTHR14614">
    <property type="entry name" value="HEPATOCELLULAR CARCINOMA-ASSOCIATED ANTIGEN"/>
    <property type="match status" value="1"/>
</dbReference>
<dbReference type="AlphaFoldDB" id="V2YT83"/>
<dbReference type="GO" id="GO:0032991">
    <property type="term" value="C:protein-containing complex"/>
    <property type="evidence" value="ECO:0007669"/>
    <property type="project" value="TreeGrafter"/>
</dbReference>
<dbReference type="Gene3D" id="3.40.50.150">
    <property type="entry name" value="Vaccinia Virus protein VP39"/>
    <property type="match status" value="1"/>
</dbReference>
<dbReference type="InterPro" id="IPR019410">
    <property type="entry name" value="Methyltransf_16"/>
</dbReference>
<dbReference type="OrthoDB" id="2529286at2759"/>
<evidence type="ECO:0000313" key="2">
    <source>
        <dbReference type="EMBL" id="ESK94874.1"/>
    </source>
</evidence>
<name>V2YT83_MONRO</name>
<dbReference type="Proteomes" id="UP000017559">
    <property type="component" value="Unassembled WGS sequence"/>
</dbReference>
<protein>
    <submittedName>
        <fullName evidence="2">Cmp dcmp deaminase family</fullName>
    </submittedName>
</protein>
<dbReference type="HOGENOM" id="CLU_061628_0_0_1"/>
<feature type="compositionally biased region" description="Basic residues" evidence="1">
    <location>
        <begin position="76"/>
        <end position="88"/>
    </location>
</feature>
<feature type="region of interest" description="Disordered" evidence="1">
    <location>
        <begin position="68"/>
        <end position="91"/>
    </location>
</feature>
<dbReference type="EMBL" id="AWSO01000119">
    <property type="protein sequence ID" value="ESK94874.1"/>
    <property type="molecule type" value="Genomic_DNA"/>
</dbReference>
<dbReference type="PANTHER" id="PTHR14614:SF109">
    <property type="entry name" value="RIBOSOMAL LYSINE N-METHYLTRANSFERASE 5"/>
    <property type="match status" value="1"/>
</dbReference>
<reference evidence="2 3" key="1">
    <citation type="journal article" date="2014" name="BMC Genomics">
        <title>Genome and secretome analysis of the hemibiotrophic fungal pathogen, Moniliophthora roreri, which causes frosty pod rot disease of cacao: mechanisms of the biotrophic and necrotrophic phases.</title>
        <authorList>
            <person name="Meinhardt L.W."/>
            <person name="Costa G.G.L."/>
            <person name="Thomazella D.P.T."/>
            <person name="Teixeira P.J.P.L."/>
            <person name="Carazzolle M.F."/>
            <person name="Schuster S.C."/>
            <person name="Carlson J.E."/>
            <person name="Guiltinan M.J."/>
            <person name="Mieczkowski P."/>
            <person name="Farmer A."/>
            <person name="Ramaraj T."/>
            <person name="Crozier J."/>
            <person name="Davis R.E."/>
            <person name="Shao J."/>
            <person name="Melnick R.L."/>
            <person name="Pereira G.A.G."/>
            <person name="Bailey B.A."/>
        </authorList>
    </citation>
    <scope>NUCLEOTIDE SEQUENCE [LARGE SCALE GENOMIC DNA]</scope>
    <source>
        <strain evidence="2 3">MCA 2997</strain>
    </source>
</reference>
<gene>
    <name evidence="2" type="ORF">Moror_14147</name>
</gene>
<dbReference type="STRING" id="1381753.V2YT83"/>
<proteinExistence type="predicted"/>
<organism evidence="2 3">
    <name type="scientific">Moniliophthora roreri (strain MCA 2997)</name>
    <name type="common">Cocoa frosty pod rot fungus</name>
    <name type="synonym">Crinipellis roreri</name>
    <dbReference type="NCBI Taxonomy" id="1381753"/>
    <lineage>
        <taxon>Eukaryota</taxon>
        <taxon>Fungi</taxon>
        <taxon>Dikarya</taxon>
        <taxon>Basidiomycota</taxon>
        <taxon>Agaricomycotina</taxon>
        <taxon>Agaricomycetes</taxon>
        <taxon>Agaricomycetidae</taxon>
        <taxon>Agaricales</taxon>
        <taxon>Marasmiineae</taxon>
        <taxon>Marasmiaceae</taxon>
        <taxon>Moniliophthora</taxon>
    </lineage>
</organism>
<keyword evidence="3" id="KW-1185">Reference proteome</keyword>
<dbReference type="KEGG" id="mrr:Moror_14147"/>
<dbReference type="GO" id="GO:0005829">
    <property type="term" value="C:cytosol"/>
    <property type="evidence" value="ECO:0007669"/>
    <property type="project" value="TreeGrafter"/>
</dbReference>
<dbReference type="GO" id="GO:0008757">
    <property type="term" value="F:S-adenosylmethionine-dependent methyltransferase activity"/>
    <property type="evidence" value="ECO:0007669"/>
    <property type="project" value="UniProtKB-ARBA"/>
</dbReference>
<sequence>MGEPHFGPFQLPQGSERVLDADEEVFLLYTELQSHTQEDCQGSGFRGLGHIDSHKDILTVKFELEPPTLPQDHLGTKGRKRQKKRRKSGPVEVEVQIAQDKTALMSRKGDTGSVLWHASVDFARLVLQQAHFPHPASFVQADMLKQCHVMELGAGTGLLSIALSPLVKHYTVTDIDALIPLIKKNVQLNIPNDSDSNITVSALDWLVLQSASPSSRRANFQFDSPPIDVLLVVDCIYHPSLLPSLVETMNFLAVPERTVALVVVELRAEDVIREFLQLWIDKECWEVWRVDNQVLGKPYATWAGIKKLEAVDVPTTKSIMQ</sequence>
<dbReference type="InterPro" id="IPR029063">
    <property type="entry name" value="SAM-dependent_MTases_sf"/>
</dbReference>
<evidence type="ECO:0000256" key="1">
    <source>
        <dbReference type="SAM" id="MobiDB-lite"/>
    </source>
</evidence>
<comment type="caution">
    <text evidence="2">The sequence shown here is derived from an EMBL/GenBank/DDBJ whole genome shotgun (WGS) entry which is preliminary data.</text>
</comment>